<dbReference type="Proteomes" id="UP001491310">
    <property type="component" value="Unassembled WGS sequence"/>
</dbReference>
<organism evidence="1 2">
    <name type="scientific">Coccomyxa subellipsoidea</name>
    <dbReference type="NCBI Taxonomy" id="248742"/>
    <lineage>
        <taxon>Eukaryota</taxon>
        <taxon>Viridiplantae</taxon>
        <taxon>Chlorophyta</taxon>
        <taxon>core chlorophytes</taxon>
        <taxon>Trebouxiophyceae</taxon>
        <taxon>Trebouxiophyceae incertae sedis</taxon>
        <taxon>Coccomyxaceae</taxon>
        <taxon>Coccomyxa</taxon>
    </lineage>
</organism>
<reference evidence="1 2" key="1">
    <citation type="journal article" date="2024" name="Nat. Commun.">
        <title>Phylogenomics reveals the evolutionary origins of lichenization in chlorophyte algae.</title>
        <authorList>
            <person name="Puginier C."/>
            <person name="Libourel C."/>
            <person name="Otte J."/>
            <person name="Skaloud P."/>
            <person name="Haon M."/>
            <person name="Grisel S."/>
            <person name="Petersen M."/>
            <person name="Berrin J.G."/>
            <person name="Delaux P.M."/>
            <person name="Dal Grande F."/>
            <person name="Keller J."/>
        </authorList>
    </citation>
    <scope>NUCLEOTIDE SEQUENCE [LARGE SCALE GENOMIC DNA]</scope>
    <source>
        <strain evidence="1 2">SAG 216-7</strain>
    </source>
</reference>
<gene>
    <name evidence="1" type="ORF">WJX75_006736</name>
</gene>
<dbReference type="EMBL" id="JALJOT010000003">
    <property type="protein sequence ID" value="KAK9916768.1"/>
    <property type="molecule type" value="Genomic_DNA"/>
</dbReference>
<comment type="caution">
    <text evidence="1">The sequence shown here is derived from an EMBL/GenBank/DDBJ whole genome shotgun (WGS) entry which is preliminary data.</text>
</comment>
<evidence type="ECO:0000313" key="2">
    <source>
        <dbReference type="Proteomes" id="UP001491310"/>
    </source>
</evidence>
<name>A0ABR2YXZ9_9CHLO</name>
<proteinExistence type="predicted"/>
<protein>
    <submittedName>
        <fullName evidence="1">Uncharacterized protein</fullName>
    </submittedName>
</protein>
<evidence type="ECO:0000313" key="1">
    <source>
        <dbReference type="EMBL" id="KAK9916768.1"/>
    </source>
</evidence>
<accession>A0ABR2YXZ9</accession>
<keyword evidence="2" id="KW-1185">Reference proteome</keyword>
<sequence>MTSIKRIFWDNGCARHLTADGKSIARPVIYGGRRAPVTAPPADSAFSDLIIIALWLATVWRILETEAKRVPSVL</sequence>